<dbReference type="Gene3D" id="3.40.50.360">
    <property type="match status" value="1"/>
</dbReference>
<dbReference type="Proteomes" id="UP000432715">
    <property type="component" value="Unassembled WGS sequence"/>
</dbReference>
<gene>
    <name evidence="4" type="ORF">F8154_13090</name>
</gene>
<proteinExistence type="predicted"/>
<dbReference type="OrthoDB" id="1705236at2"/>
<keyword evidence="1" id="KW-0285">Flavoprotein</keyword>
<dbReference type="InterPro" id="IPR005025">
    <property type="entry name" value="FMN_Rdtase-like_dom"/>
</dbReference>
<evidence type="ECO:0000256" key="1">
    <source>
        <dbReference type="ARBA" id="ARBA00022630"/>
    </source>
</evidence>
<evidence type="ECO:0000313" key="4">
    <source>
        <dbReference type="EMBL" id="KAB3531262.1"/>
    </source>
</evidence>
<accession>A0A6I0F8E2</accession>
<evidence type="ECO:0000259" key="3">
    <source>
        <dbReference type="Pfam" id="PF03358"/>
    </source>
</evidence>
<dbReference type="EMBL" id="WBZC01000059">
    <property type="protein sequence ID" value="KAB3531262.1"/>
    <property type="molecule type" value="Genomic_DNA"/>
</dbReference>
<dbReference type="Pfam" id="PF03358">
    <property type="entry name" value="FMN_red"/>
    <property type="match status" value="1"/>
</dbReference>
<dbReference type="PANTHER" id="PTHR43278">
    <property type="entry name" value="NAD(P)H-DEPENDENT FMN-CONTAINING OXIDOREDUCTASE YWQN-RELATED"/>
    <property type="match status" value="1"/>
</dbReference>
<evidence type="ECO:0000313" key="5">
    <source>
        <dbReference type="Proteomes" id="UP000432715"/>
    </source>
</evidence>
<sequence>MIYVIKPGIISSQLEAMVEAAIGKSEYFLIENKHQLCNLKNKKILFAIEVNSIGISIPLLEILSYLSVKNHMPLQGSSAVMLVHSNNQLYTKSMAAHIAFIVNQMGCSFIGQPLVEATGDLSNFTTWQKVMDLSLVDISLELSSQLGERLRNEVVRKTQTPKILALHSSFRATSNTLSLWGMIKEHIHDCSIDELHIENGSVYDCYGCSYKTCLSFGEQNSCYYGGVMTKSVLPAIEESDAIVWICPNYNDSISSNLMAVINRLTTLYRRISFNNKMVFSVIVSGNSGSDSIAKQLIDALNFNKGFYLPPNFSIMEIANDLGAIWRVENIEEKAKAFAEHMLTQIK</sequence>
<name>A0A6I0F8E2_9FIRM</name>
<dbReference type="RefSeq" id="WP_151862068.1">
    <property type="nucleotide sequence ID" value="NZ_WBZC01000059.1"/>
</dbReference>
<dbReference type="PANTHER" id="PTHR43278:SF4">
    <property type="entry name" value="NAD(P)H-DEPENDENT FMN-CONTAINING OXIDOREDUCTASE YWQN-RELATED"/>
    <property type="match status" value="1"/>
</dbReference>
<reference evidence="4 5" key="1">
    <citation type="submission" date="2019-10" db="EMBL/GenBank/DDBJ databases">
        <title>Alkaliphilus serpentinus sp. nov. and Alkaliphilus pronyensis sp. nov., two novel anaerobic alkaliphilic species isolated from the serpentinized-hosted hydrothermal field of the Prony Bay (New Caledonia).</title>
        <authorList>
            <person name="Postec A."/>
        </authorList>
    </citation>
    <scope>NUCLEOTIDE SEQUENCE [LARGE SCALE GENOMIC DNA]</scope>
    <source>
        <strain evidence="4 5">LacV</strain>
    </source>
</reference>
<dbReference type="GO" id="GO:0016491">
    <property type="term" value="F:oxidoreductase activity"/>
    <property type="evidence" value="ECO:0007669"/>
    <property type="project" value="InterPro"/>
</dbReference>
<evidence type="ECO:0000256" key="2">
    <source>
        <dbReference type="ARBA" id="ARBA00022643"/>
    </source>
</evidence>
<keyword evidence="5" id="KW-1185">Reference proteome</keyword>
<dbReference type="SUPFAM" id="SSF52218">
    <property type="entry name" value="Flavoproteins"/>
    <property type="match status" value="1"/>
</dbReference>
<organism evidence="4 5">
    <name type="scientific">Alkaliphilus pronyensis</name>
    <dbReference type="NCBI Taxonomy" id="1482732"/>
    <lineage>
        <taxon>Bacteria</taxon>
        <taxon>Bacillati</taxon>
        <taxon>Bacillota</taxon>
        <taxon>Clostridia</taxon>
        <taxon>Peptostreptococcales</taxon>
        <taxon>Natronincolaceae</taxon>
        <taxon>Alkaliphilus</taxon>
    </lineage>
</organism>
<feature type="domain" description="NADPH-dependent FMN reductase-like" evidence="3">
    <location>
        <begin position="161"/>
        <end position="315"/>
    </location>
</feature>
<dbReference type="InterPro" id="IPR051796">
    <property type="entry name" value="ISF_SsuE-like"/>
</dbReference>
<keyword evidence="2" id="KW-0288">FMN</keyword>
<protein>
    <submittedName>
        <fullName evidence="4">NAD(P)H-dependent oxidoreductase</fullName>
    </submittedName>
</protein>
<dbReference type="InterPro" id="IPR029039">
    <property type="entry name" value="Flavoprotein-like_sf"/>
</dbReference>
<comment type="caution">
    <text evidence="4">The sequence shown here is derived from an EMBL/GenBank/DDBJ whole genome shotgun (WGS) entry which is preliminary data.</text>
</comment>
<dbReference type="AlphaFoldDB" id="A0A6I0F8E2"/>